<proteinExistence type="predicted"/>
<accession>A0A558IIB7</accession>
<comment type="caution">
    <text evidence="2">The sequence shown here is derived from an EMBL/GenBank/DDBJ whole genome shotgun (WGS) entry which is preliminary data.</text>
</comment>
<dbReference type="RefSeq" id="WP_071345794.1">
    <property type="nucleotide sequence ID" value="NZ_VMTX01000021.1"/>
</dbReference>
<evidence type="ECO:0000313" key="2">
    <source>
        <dbReference type="EMBL" id="TVU81069.1"/>
    </source>
</evidence>
<gene>
    <name evidence="2" type="ORF">FQN05_12170</name>
</gene>
<reference evidence="2 3" key="1">
    <citation type="submission" date="2019-07" db="EMBL/GenBank/DDBJ databases">
        <title>Draft genome of C. aurimucosum strain 15-4290.</title>
        <authorList>
            <person name="Pacheco L.G.C."/>
            <person name="Aguiar E.R.G.R."/>
            <person name="Navas J."/>
            <person name="Santos C.S."/>
            <person name="Rocha D.J.P.G."/>
        </authorList>
    </citation>
    <scope>NUCLEOTIDE SEQUENCE [LARGE SCALE GENOMIC DNA]</scope>
    <source>
        <strain evidence="2 3">15-4290</strain>
    </source>
</reference>
<dbReference type="Proteomes" id="UP000320648">
    <property type="component" value="Unassembled WGS sequence"/>
</dbReference>
<protein>
    <submittedName>
        <fullName evidence="2">Uncharacterized protein</fullName>
    </submittedName>
</protein>
<dbReference type="AlphaFoldDB" id="A0A558IIB7"/>
<evidence type="ECO:0000256" key="1">
    <source>
        <dbReference type="SAM" id="MobiDB-lite"/>
    </source>
</evidence>
<evidence type="ECO:0000313" key="3">
    <source>
        <dbReference type="Proteomes" id="UP000320648"/>
    </source>
</evidence>
<name>A0A558IIB7_9CORY</name>
<organism evidence="2 3">
    <name type="scientific">Corynebacterium aurimucosum</name>
    <dbReference type="NCBI Taxonomy" id="169292"/>
    <lineage>
        <taxon>Bacteria</taxon>
        <taxon>Bacillati</taxon>
        <taxon>Actinomycetota</taxon>
        <taxon>Actinomycetes</taxon>
        <taxon>Mycobacteriales</taxon>
        <taxon>Corynebacteriaceae</taxon>
        <taxon>Corynebacterium</taxon>
    </lineage>
</organism>
<sequence>MNSPATPITTPVTSDDEEGIVEVISSGPSSRHTVSATPATDQPPAAPTEHTGTIDLYEPILDILTSPEL</sequence>
<feature type="region of interest" description="Disordered" evidence="1">
    <location>
        <begin position="26"/>
        <end position="53"/>
    </location>
</feature>
<feature type="compositionally biased region" description="Polar residues" evidence="1">
    <location>
        <begin position="26"/>
        <end position="35"/>
    </location>
</feature>
<dbReference type="EMBL" id="VMTX01000021">
    <property type="protein sequence ID" value="TVU81069.1"/>
    <property type="molecule type" value="Genomic_DNA"/>
</dbReference>